<sequence length="180" mass="19700">MAADLSDTSEVVIITVDSPAAIPGLVGRSFTTPWFTVDPDRSEQFEFATYLDSYPHPCEEGDGDGYGPGLVEGFHLLGMIDYLLNHVLVPEFRCVPWNYGLDHVRFVSVVRVTDRFRITGTVREVVDRGAQGHLVVLDLTARVDGRDKPAFVATQRALWVTDDEAGPAAESGSTDARSDS</sequence>
<dbReference type="SUPFAM" id="SSF54637">
    <property type="entry name" value="Thioesterase/thiol ester dehydrase-isomerase"/>
    <property type="match status" value="1"/>
</dbReference>
<keyword evidence="2" id="KW-1185">Reference proteome</keyword>
<reference evidence="2" key="1">
    <citation type="submission" date="2016-10" db="EMBL/GenBank/DDBJ databases">
        <authorList>
            <person name="Varghese N."/>
            <person name="Submissions S."/>
        </authorList>
    </citation>
    <scope>NUCLEOTIDE SEQUENCE [LARGE SCALE GENOMIC DNA]</scope>
    <source>
        <strain evidence="2">DSM 44544</strain>
    </source>
</reference>
<proteinExistence type="predicted"/>
<accession>A0A1H4ZA85</accession>
<dbReference type="STRING" id="208445.SAMN04489727_7175"/>
<protein>
    <submittedName>
        <fullName evidence="1">Acyl dehydratase</fullName>
    </submittedName>
</protein>
<dbReference type="RefSeq" id="WP_091315829.1">
    <property type="nucleotide sequence ID" value="NZ_FNSO01000004.1"/>
</dbReference>
<gene>
    <name evidence="1" type="ORF">SAMN04489727_7175</name>
</gene>
<dbReference type="InterPro" id="IPR029069">
    <property type="entry name" value="HotDog_dom_sf"/>
</dbReference>
<dbReference type="AlphaFoldDB" id="A0A1H4ZA85"/>
<evidence type="ECO:0000313" key="2">
    <source>
        <dbReference type="Proteomes" id="UP000199622"/>
    </source>
</evidence>
<dbReference type="EMBL" id="FNSO01000004">
    <property type="protein sequence ID" value="SED27023.1"/>
    <property type="molecule type" value="Genomic_DNA"/>
</dbReference>
<dbReference type="Proteomes" id="UP000199622">
    <property type="component" value="Unassembled WGS sequence"/>
</dbReference>
<evidence type="ECO:0000313" key="1">
    <source>
        <dbReference type="EMBL" id="SED27023.1"/>
    </source>
</evidence>
<dbReference type="Gene3D" id="3.10.129.10">
    <property type="entry name" value="Hotdog Thioesterase"/>
    <property type="match status" value="1"/>
</dbReference>
<name>A0A1H4ZA85_9PSEU</name>
<organism evidence="1 2">
    <name type="scientific">Amycolatopsis tolypomycina</name>
    <dbReference type="NCBI Taxonomy" id="208445"/>
    <lineage>
        <taxon>Bacteria</taxon>
        <taxon>Bacillati</taxon>
        <taxon>Actinomycetota</taxon>
        <taxon>Actinomycetes</taxon>
        <taxon>Pseudonocardiales</taxon>
        <taxon>Pseudonocardiaceae</taxon>
        <taxon>Amycolatopsis</taxon>
    </lineage>
</organism>